<accession>A0A2W2ANC6</accession>
<gene>
    <name evidence="1" type="ORF">DN068_05715</name>
</gene>
<dbReference type="EMBL" id="QKTW01000009">
    <property type="protein sequence ID" value="PZF73840.1"/>
    <property type="molecule type" value="Genomic_DNA"/>
</dbReference>
<name>A0A2W2ANC6_9BACT</name>
<dbReference type="Proteomes" id="UP000248745">
    <property type="component" value="Unassembled WGS sequence"/>
</dbReference>
<organism evidence="1 2">
    <name type="scientific">Taibaiella soli</name>
    <dbReference type="NCBI Taxonomy" id="1649169"/>
    <lineage>
        <taxon>Bacteria</taxon>
        <taxon>Pseudomonadati</taxon>
        <taxon>Bacteroidota</taxon>
        <taxon>Chitinophagia</taxon>
        <taxon>Chitinophagales</taxon>
        <taxon>Chitinophagaceae</taxon>
        <taxon>Taibaiella</taxon>
    </lineage>
</organism>
<comment type="caution">
    <text evidence="1">The sequence shown here is derived from an EMBL/GenBank/DDBJ whole genome shotgun (WGS) entry which is preliminary data.</text>
</comment>
<evidence type="ECO:0000313" key="1">
    <source>
        <dbReference type="EMBL" id="PZF73840.1"/>
    </source>
</evidence>
<keyword evidence="2" id="KW-1185">Reference proteome</keyword>
<reference evidence="1 2" key="1">
    <citation type="submission" date="2018-06" db="EMBL/GenBank/DDBJ databases">
        <title>Mucibacter soli gen. nov., sp. nov., a new member of the family Chitinophagaceae producing mucin.</title>
        <authorList>
            <person name="Kim M.-K."/>
            <person name="Park S."/>
            <person name="Kim T.-S."/>
            <person name="Joung Y."/>
            <person name="Han J.-H."/>
            <person name="Kim S.B."/>
        </authorList>
    </citation>
    <scope>NUCLEOTIDE SEQUENCE [LARGE SCALE GENOMIC DNA]</scope>
    <source>
        <strain evidence="1 2">R1-15</strain>
    </source>
</reference>
<dbReference type="AlphaFoldDB" id="A0A2W2ANC6"/>
<protein>
    <submittedName>
        <fullName evidence="1">Uncharacterized protein</fullName>
    </submittedName>
</protein>
<sequence>MIFEGGNLDVVFYWGFSHVWEFFGEAEIKTRVIVRNEANGTLSMIYVLCAGASFLAMTREDIIELSN</sequence>
<proteinExistence type="predicted"/>
<evidence type="ECO:0000313" key="2">
    <source>
        <dbReference type="Proteomes" id="UP000248745"/>
    </source>
</evidence>